<evidence type="ECO:0000256" key="4">
    <source>
        <dbReference type="ARBA" id="ARBA00023242"/>
    </source>
</evidence>
<evidence type="ECO:0000313" key="6">
    <source>
        <dbReference type="EMBL" id="CAD6935943.1"/>
    </source>
</evidence>
<proteinExistence type="predicted"/>
<protein>
    <submittedName>
        <fullName evidence="6">Uncharacterized protein</fullName>
    </submittedName>
</protein>
<gene>
    <name evidence="6" type="ORF">JKILLFL_G4624</name>
</gene>
<evidence type="ECO:0000256" key="2">
    <source>
        <dbReference type="ARBA" id="ARBA00022723"/>
    </source>
</evidence>
<keyword evidence="7" id="KW-1185">Reference proteome</keyword>
<dbReference type="InterPro" id="IPR050987">
    <property type="entry name" value="AtrR-like"/>
</dbReference>
<comment type="caution">
    <text evidence="6">The sequence shown here is derived from an EMBL/GenBank/DDBJ whole genome shotgun (WGS) entry which is preliminary data.</text>
</comment>
<dbReference type="PROSITE" id="PS00463">
    <property type="entry name" value="ZN2_CY6_FUNGAL_1"/>
    <property type="match status" value="1"/>
</dbReference>
<dbReference type="InterPro" id="IPR036864">
    <property type="entry name" value="Zn2-C6_fun-type_DNA-bd_sf"/>
</dbReference>
<dbReference type="Proteomes" id="UP000836404">
    <property type="component" value="Unassembled WGS sequence"/>
</dbReference>
<accession>A0A9N8MA94</accession>
<dbReference type="SUPFAM" id="SSF57701">
    <property type="entry name" value="Zn2/Cys6 DNA-binding domain"/>
    <property type="match status" value="1"/>
</dbReference>
<dbReference type="InterPro" id="IPR001138">
    <property type="entry name" value="Zn2Cys6_DnaBD"/>
</dbReference>
<sequence length="1075" mass="114344">MPSRELPIRSVGKPAPLPSASHASSGLAGELRHSCTFCRQRKMKCSGEQPWCKTCRDRSQPCVYEPNAGKALPAKRKFPAAFCSTQADELQACLPIGNPPSSASSLSSMSTLTSASSSDNDHVEWFSTSTTQALPPSSLPDMPHFSLQDVPAGTGKRAASTANKKRAKGRGKAKATFANSAASATAHSGAIPDQISNPTVLESVGAHLIQLFNKYWCSDSLLQRSLQSPETGPSENSESVPSSLQAMLSDLVEMICRDLSPLGSVRMSARETSHRCRTLLAADQDSHIFDPKLAADIPSPVEARDAHWFSQLLTNVFETQPLLSLVVSKTIFLNDYGNRSEDKLLLTVIMAEALATQTAETAASLSFGSELPKARVFQDSAETMLATRKTDSESAFVTVQALVLLAFRAIQDGHIKRATCLFALCQKTTMWLLQDRQEHPATTILVNGIALAELEDELLRNIYWLSRTASQWILLHLGVGLSSELMTSEADRISVIPTLPPLRPSQSVVRLLDEVSGSFRGLKIHAASVAHIHVLAHLSEMISLLNTKLRPGGVQHPGRLGGISTERIAAEFPLALTDAIASLDPIFERTNPYSQLPHALRAIIVHLCLPSVRIGTSPIPAGAVNPGIQALNHLLKVTVTALTQVASCLNGTEQEGTSAEGTTAIESPDSMLLELGFPSKHLGRAAPAIVHMFGAAARALEVVLRQCGLTQVTGVLSVDIHAQFRLSPEASTFVVERKGQVLYLLQQMHGFLKHDALSCGSRRTVKRHVKMLAASLQAQAGAPIAIGSIVAASSAPPTQTPPVSSATAAGTFADATLPKQEREGGSTSSAAGPVPTALPAYMRPSTAISSIETDGSCESVLISQEGGQSTPVFNFTVPSQARSPPQTPIGATFAFTVGDMSGPETPPANMYSMPRRGSHEPTSMPNIWSSPIGDSSLGMLVSQVAPSSASSSSLPTTPWSSMDHWHTPIGPSSSHVAYPMFQTPTPYSYLPAAFSHRPYTSMGPLHALGGWETAPDSIPMSVPATAPASMGWTTTGSPVSSDPMLDTSEPQNYLPLCMDESQAEEMLPCFAPLSS</sequence>
<dbReference type="PROSITE" id="PS50048">
    <property type="entry name" value="ZN2_CY6_FUNGAL_2"/>
    <property type="match status" value="1"/>
</dbReference>
<dbReference type="EMBL" id="CAJHJF010003528">
    <property type="protein sequence ID" value="CAD6935943.1"/>
    <property type="molecule type" value="Genomic_DNA"/>
</dbReference>
<feature type="region of interest" description="Disordered" evidence="5">
    <location>
        <begin position="131"/>
        <end position="173"/>
    </location>
</feature>
<organism evidence="6 7">
    <name type="scientific">Tilletia laevis</name>
    <dbReference type="NCBI Taxonomy" id="157183"/>
    <lineage>
        <taxon>Eukaryota</taxon>
        <taxon>Fungi</taxon>
        <taxon>Dikarya</taxon>
        <taxon>Basidiomycota</taxon>
        <taxon>Ustilaginomycotina</taxon>
        <taxon>Exobasidiomycetes</taxon>
        <taxon>Tilletiales</taxon>
        <taxon>Tilletiaceae</taxon>
        <taxon>Tilletia</taxon>
    </lineage>
</organism>
<dbReference type="GO" id="GO:0008270">
    <property type="term" value="F:zinc ion binding"/>
    <property type="evidence" value="ECO:0007669"/>
    <property type="project" value="InterPro"/>
</dbReference>
<dbReference type="Gene3D" id="4.10.240.10">
    <property type="entry name" value="Zn(2)-C6 fungal-type DNA-binding domain"/>
    <property type="match status" value="1"/>
</dbReference>
<dbReference type="SMART" id="SM00066">
    <property type="entry name" value="GAL4"/>
    <property type="match status" value="1"/>
</dbReference>
<dbReference type="PANTHER" id="PTHR46910">
    <property type="entry name" value="TRANSCRIPTION FACTOR PDR1"/>
    <property type="match status" value="1"/>
</dbReference>
<feature type="region of interest" description="Disordered" evidence="5">
    <location>
        <begin position="817"/>
        <end position="838"/>
    </location>
</feature>
<evidence type="ECO:0000256" key="5">
    <source>
        <dbReference type="SAM" id="MobiDB-lite"/>
    </source>
</evidence>
<keyword evidence="3" id="KW-0238">DNA-binding</keyword>
<keyword evidence="4" id="KW-0539">Nucleus</keyword>
<dbReference type="PANTHER" id="PTHR46910:SF3">
    <property type="entry name" value="HALOTOLERANCE PROTEIN 9-RELATED"/>
    <property type="match status" value="1"/>
</dbReference>
<dbReference type="CDD" id="cd00067">
    <property type="entry name" value="GAL4"/>
    <property type="match status" value="1"/>
</dbReference>
<feature type="compositionally biased region" description="Basic residues" evidence="5">
    <location>
        <begin position="163"/>
        <end position="173"/>
    </location>
</feature>
<keyword evidence="2" id="KW-0479">Metal-binding</keyword>
<dbReference type="AlphaFoldDB" id="A0A9N8MA94"/>
<feature type="region of interest" description="Disordered" evidence="5">
    <location>
        <begin position="1"/>
        <end position="25"/>
    </location>
</feature>
<evidence type="ECO:0000256" key="3">
    <source>
        <dbReference type="ARBA" id="ARBA00023125"/>
    </source>
</evidence>
<reference evidence="6 7" key="1">
    <citation type="submission" date="2020-10" db="EMBL/GenBank/DDBJ databases">
        <authorList>
            <person name="Sedaghatjoo S."/>
        </authorList>
    </citation>
    <scope>NUCLEOTIDE SEQUENCE [LARGE SCALE GENOMIC DNA]</scope>
    <source>
        <strain evidence="6 7">LLFL</strain>
    </source>
</reference>
<dbReference type="Pfam" id="PF00172">
    <property type="entry name" value="Zn_clus"/>
    <property type="match status" value="1"/>
</dbReference>
<evidence type="ECO:0000256" key="1">
    <source>
        <dbReference type="ARBA" id="ARBA00004123"/>
    </source>
</evidence>
<name>A0A9N8MA94_9BASI</name>
<evidence type="ECO:0000313" key="7">
    <source>
        <dbReference type="Proteomes" id="UP000836404"/>
    </source>
</evidence>
<dbReference type="GO" id="GO:0000981">
    <property type="term" value="F:DNA-binding transcription factor activity, RNA polymerase II-specific"/>
    <property type="evidence" value="ECO:0007669"/>
    <property type="project" value="InterPro"/>
</dbReference>
<dbReference type="GO" id="GO:0005634">
    <property type="term" value="C:nucleus"/>
    <property type="evidence" value="ECO:0007669"/>
    <property type="project" value="UniProtKB-SubCell"/>
</dbReference>
<comment type="subcellular location">
    <subcellularLocation>
        <location evidence="1">Nucleus</location>
    </subcellularLocation>
</comment>
<dbReference type="GO" id="GO:0003677">
    <property type="term" value="F:DNA binding"/>
    <property type="evidence" value="ECO:0007669"/>
    <property type="project" value="UniProtKB-KW"/>
</dbReference>